<reference evidence="2 3" key="1">
    <citation type="submission" date="2016-11" db="EMBL/GenBank/DDBJ databases">
        <authorList>
            <person name="Jaros S."/>
            <person name="Januszkiewicz K."/>
            <person name="Wedrychowicz H."/>
        </authorList>
    </citation>
    <scope>NUCLEOTIDE SEQUENCE [LARGE SCALE GENOMIC DNA]</scope>
    <source>
        <strain evidence="2 3">CECT 7868</strain>
    </source>
</reference>
<dbReference type="OrthoDB" id="4378831at2"/>
<evidence type="ECO:0000313" key="3">
    <source>
        <dbReference type="Proteomes" id="UP000184608"/>
    </source>
</evidence>
<proteinExistence type="predicted"/>
<dbReference type="PANTHER" id="PTHR33840:SF1">
    <property type="entry name" value="TLE1 PHOSPHOLIPASE DOMAIN-CONTAINING PROTEIN"/>
    <property type="match status" value="1"/>
</dbReference>
<organism evidence="2 3">
    <name type="scientific">Vibrio aerogenes CECT 7868</name>
    <dbReference type="NCBI Taxonomy" id="1216006"/>
    <lineage>
        <taxon>Bacteria</taxon>
        <taxon>Pseudomonadati</taxon>
        <taxon>Pseudomonadota</taxon>
        <taxon>Gammaproteobacteria</taxon>
        <taxon>Vibrionales</taxon>
        <taxon>Vibrionaceae</taxon>
        <taxon>Vibrio</taxon>
    </lineage>
</organism>
<dbReference type="Proteomes" id="UP000184608">
    <property type="component" value="Unassembled WGS sequence"/>
</dbReference>
<sequence length="773" mass="86908">MSATGAGSHCTTCEKYDHWIELVVVDEHNQSFDTVKGTLTDGSGKKHDIEISDQPLLVEGLAPGRVTLSLQKKPWLKQAQARTPNQADDDPVQQWLDDNPTGHEASERQLQNATMGDLISKGKTQNTLPERHRAGQAGTLKLATDNSYVMKIQGANYITLRLGMFFDGTANNTYSADWGKQQLEKYYKNWKAFDSQTRDEISKKIHIPAKLLPASELTDICFQLPKSMIKADCGSACNERTNVQKLFDLYQNDYVQKTQVVNYPLYITGIGTGNETAIAPADESEKVGMGLGKGKYGVDAKALHGIDNIAKMLKQIYEAAEEKLSDGEYVDGFHRIEIDAFGFSRGAAAARSFINYVLDGKFGEFSVRLRRALKRDKIYLCSAFDVADNQYCQVMFAGLFDTVAATGLPHNNKNLPGRLWLDPKRVQKVVHLTANPTTEYRYNFCLNQVNPAGHFEEHVLPGAHSDLGGGYFATASFEQNDPIYENQLVAEFSDITEYGVRQKLKEMQQTKETMGWPKSGFEQVISYDGSSSYLFGHYIGRLYCRRVVVDNISPDDYLLPVYENQLVAELSDITEYGVRQKLEEKQRAEEALGWPRSGFKQVTSYEDSNSIFGGHHIGKLYCRRVVNGYLSRVYLRLMYGLAEYHGVPVKDVDEIKWDAPLYRIPMEYSSLENPAIAPLPLGTMGEQVLAVAREGKVLAALKSHQTLNHLMALNLIHHSSAVGIANKPNFDKTRNQYYRVVYPCAKEINLKIETDKLYREHPELAGKEYYHGP</sequence>
<feature type="region of interest" description="Disordered" evidence="1">
    <location>
        <begin position="77"/>
        <end position="115"/>
    </location>
</feature>
<evidence type="ECO:0000313" key="2">
    <source>
        <dbReference type="EMBL" id="SHH61242.1"/>
    </source>
</evidence>
<protein>
    <submittedName>
        <fullName evidence="2">Uncharacterized protein</fullName>
    </submittedName>
</protein>
<dbReference type="PANTHER" id="PTHR33840">
    <property type="match status" value="1"/>
</dbReference>
<keyword evidence="3" id="KW-1185">Reference proteome</keyword>
<accession>A0A1M5UDW7</accession>
<evidence type="ECO:0000256" key="1">
    <source>
        <dbReference type="SAM" id="MobiDB-lite"/>
    </source>
</evidence>
<name>A0A1M5UDW7_9VIBR</name>
<dbReference type="EMBL" id="FQXZ01000001">
    <property type="protein sequence ID" value="SHH61242.1"/>
    <property type="molecule type" value="Genomic_DNA"/>
</dbReference>
<gene>
    <name evidence="2" type="ORF">VA7868_00074</name>
</gene>
<dbReference type="AlphaFoldDB" id="A0A1M5UDW7"/>
<dbReference type="RefSeq" id="WP_073601870.1">
    <property type="nucleotide sequence ID" value="NZ_FQXZ01000001.1"/>
</dbReference>
<dbReference type="STRING" id="1216006.VA7868_00074"/>